<dbReference type="InterPro" id="IPR046079">
    <property type="entry name" value="DUF6097"/>
</dbReference>
<dbReference type="Pfam" id="PF19592">
    <property type="entry name" value="DUF6097"/>
    <property type="match status" value="1"/>
</dbReference>
<reference evidence="2 3" key="1">
    <citation type="submission" date="2020-08" db="EMBL/GenBank/DDBJ databases">
        <title>A Genomic Blueprint of the Chicken Gut Microbiome.</title>
        <authorList>
            <person name="Gilroy R."/>
            <person name="Ravi A."/>
            <person name="Getino M."/>
            <person name="Pursley I."/>
            <person name="Horton D.L."/>
            <person name="Alikhan N.-F."/>
            <person name="Baker D."/>
            <person name="Gharbi K."/>
            <person name="Hall N."/>
            <person name="Watson M."/>
            <person name="Adriaenssens E.M."/>
            <person name="Foster-Nyarko E."/>
            <person name="Jarju S."/>
            <person name="Secka A."/>
            <person name="Antonio M."/>
            <person name="Oren A."/>
            <person name="Chaudhuri R."/>
            <person name="La Ragione R.M."/>
            <person name="Hildebrand F."/>
            <person name="Pallen M.J."/>
        </authorList>
    </citation>
    <scope>NUCLEOTIDE SEQUENCE [LARGE SCALE GENOMIC DNA]</scope>
    <source>
        <strain evidence="2 3">Sa1BUA2</strain>
    </source>
</reference>
<name>A0ABR8VS18_9BACI</name>
<sequence length="150" mass="17563">MRKLNYGKTMVEFFSSAEELKQLHKIISDYNLPIKSEDTFEKQAVGVSEYLNEPTFIEARNKKRSLNMISGVIALPIVVFIVYMILGKLKVIDRGDIFKNVLDWFLAYPWAFILYAFVFASIVIAHKLIEKKMYYKIYPNLKLKLLDQLN</sequence>
<keyword evidence="1" id="KW-0472">Membrane</keyword>
<feature type="transmembrane region" description="Helical" evidence="1">
    <location>
        <begin position="106"/>
        <end position="129"/>
    </location>
</feature>
<organism evidence="2 3">
    <name type="scientific">Bacillus norwichensis</name>
    <dbReference type="NCBI Taxonomy" id="2762217"/>
    <lineage>
        <taxon>Bacteria</taxon>
        <taxon>Bacillati</taxon>
        <taxon>Bacillota</taxon>
        <taxon>Bacilli</taxon>
        <taxon>Bacillales</taxon>
        <taxon>Bacillaceae</taxon>
        <taxon>Bacillus</taxon>
    </lineage>
</organism>
<evidence type="ECO:0000256" key="1">
    <source>
        <dbReference type="SAM" id="Phobius"/>
    </source>
</evidence>
<keyword evidence="1" id="KW-1133">Transmembrane helix</keyword>
<proteinExistence type="predicted"/>
<evidence type="ECO:0000313" key="2">
    <source>
        <dbReference type="EMBL" id="MBD8007542.1"/>
    </source>
</evidence>
<keyword evidence="3" id="KW-1185">Reference proteome</keyword>
<gene>
    <name evidence="2" type="ORF">H9631_21095</name>
</gene>
<feature type="transmembrane region" description="Helical" evidence="1">
    <location>
        <begin position="66"/>
        <end position="86"/>
    </location>
</feature>
<evidence type="ECO:0000313" key="3">
    <source>
        <dbReference type="Proteomes" id="UP000648182"/>
    </source>
</evidence>
<keyword evidence="1" id="KW-0812">Transmembrane</keyword>
<comment type="caution">
    <text evidence="2">The sequence shown here is derived from an EMBL/GenBank/DDBJ whole genome shotgun (WGS) entry which is preliminary data.</text>
</comment>
<protein>
    <submittedName>
        <fullName evidence="2">Uncharacterized protein</fullName>
    </submittedName>
</protein>
<accession>A0ABR8VS18</accession>
<dbReference type="RefSeq" id="WP_191816261.1">
    <property type="nucleotide sequence ID" value="NZ_JACSPV010000066.1"/>
</dbReference>
<dbReference type="EMBL" id="JACSPV010000066">
    <property type="protein sequence ID" value="MBD8007542.1"/>
    <property type="molecule type" value="Genomic_DNA"/>
</dbReference>
<dbReference type="Proteomes" id="UP000648182">
    <property type="component" value="Unassembled WGS sequence"/>
</dbReference>